<dbReference type="EMBL" id="JAKELL010000022">
    <property type="protein sequence ID" value="KAH8992433.1"/>
    <property type="molecule type" value="Genomic_DNA"/>
</dbReference>
<feature type="transmembrane region" description="Helical" evidence="1">
    <location>
        <begin position="97"/>
        <end position="114"/>
    </location>
</feature>
<comment type="caution">
    <text evidence="2">The sequence shown here is derived from an EMBL/GenBank/DDBJ whole genome shotgun (WGS) entry which is preliminary data.</text>
</comment>
<protein>
    <submittedName>
        <fullName evidence="2">Uncharacterized protein</fullName>
    </submittedName>
</protein>
<feature type="transmembrane region" description="Helical" evidence="1">
    <location>
        <begin position="35"/>
        <end position="53"/>
    </location>
</feature>
<reference evidence="2" key="1">
    <citation type="submission" date="2022-01" db="EMBL/GenBank/DDBJ databases">
        <title>Comparative genomics reveals a dynamic genome evolution in the ectomycorrhizal milk-cap (Lactarius) mushrooms.</title>
        <authorList>
            <consortium name="DOE Joint Genome Institute"/>
            <person name="Lebreton A."/>
            <person name="Tang N."/>
            <person name="Kuo A."/>
            <person name="LaButti K."/>
            <person name="Drula E."/>
            <person name="Barry K."/>
            <person name="Clum A."/>
            <person name="Lipzen A."/>
            <person name="Mousain D."/>
            <person name="Ng V."/>
            <person name="Wang R."/>
            <person name="Wang X."/>
            <person name="Dai Y."/>
            <person name="Henrissat B."/>
            <person name="Grigoriev I.V."/>
            <person name="Guerin-Laguette A."/>
            <person name="Yu F."/>
            <person name="Martin F.M."/>
        </authorList>
    </citation>
    <scope>NUCLEOTIDE SEQUENCE</scope>
    <source>
        <strain evidence="2">QP</strain>
    </source>
</reference>
<keyword evidence="1" id="KW-0812">Transmembrane</keyword>
<evidence type="ECO:0000313" key="2">
    <source>
        <dbReference type="EMBL" id="KAH8992433.1"/>
    </source>
</evidence>
<proteinExistence type="predicted"/>
<accession>A0AAD4LIT6</accession>
<sequence length="116" mass="12681">GHCRSHSFISTDIDQLVDLRARQRTSKGAFTLGNLGYSLAAFLAVFICICAFLRGRHSQHNFADGRDDDTAPLLVIPTIRQEHGQSFWRPFVTAGRIVALVVCVAAATELALLAQV</sequence>
<dbReference type="Proteomes" id="UP001201163">
    <property type="component" value="Unassembled WGS sequence"/>
</dbReference>
<keyword evidence="1" id="KW-1133">Transmembrane helix</keyword>
<evidence type="ECO:0000313" key="3">
    <source>
        <dbReference type="Proteomes" id="UP001201163"/>
    </source>
</evidence>
<dbReference type="AlphaFoldDB" id="A0AAD4LIT6"/>
<feature type="non-terminal residue" evidence="2">
    <location>
        <position position="116"/>
    </location>
</feature>
<evidence type="ECO:0000256" key="1">
    <source>
        <dbReference type="SAM" id="Phobius"/>
    </source>
</evidence>
<keyword evidence="3" id="KW-1185">Reference proteome</keyword>
<name>A0AAD4LIT6_9AGAM</name>
<keyword evidence="1" id="KW-0472">Membrane</keyword>
<organism evidence="2 3">
    <name type="scientific">Lactarius akahatsu</name>
    <dbReference type="NCBI Taxonomy" id="416441"/>
    <lineage>
        <taxon>Eukaryota</taxon>
        <taxon>Fungi</taxon>
        <taxon>Dikarya</taxon>
        <taxon>Basidiomycota</taxon>
        <taxon>Agaricomycotina</taxon>
        <taxon>Agaricomycetes</taxon>
        <taxon>Russulales</taxon>
        <taxon>Russulaceae</taxon>
        <taxon>Lactarius</taxon>
    </lineage>
</organism>
<gene>
    <name evidence="2" type="ORF">EDB92DRAFT_1797181</name>
</gene>